<dbReference type="Gene3D" id="3.30.1140.40">
    <property type="entry name" value="Tctex-1"/>
    <property type="match status" value="1"/>
</dbReference>
<keyword evidence="3" id="KW-1185">Reference proteome</keyword>
<dbReference type="GO" id="GO:0005737">
    <property type="term" value="C:cytoplasm"/>
    <property type="evidence" value="ECO:0007669"/>
    <property type="project" value="TreeGrafter"/>
</dbReference>
<dbReference type="Pfam" id="PF03645">
    <property type="entry name" value="Tctex-1"/>
    <property type="match status" value="1"/>
</dbReference>
<accession>A0A7R9BIB9</accession>
<evidence type="ECO:0000313" key="3">
    <source>
        <dbReference type="Proteomes" id="UP000678499"/>
    </source>
</evidence>
<comment type="similarity">
    <text evidence="1">Belongs to the dynein light chain Tctex-type family.</text>
</comment>
<protein>
    <submittedName>
        <fullName evidence="2">Uncharacterized protein</fullName>
    </submittedName>
</protein>
<dbReference type="EMBL" id="CAJPEX010000502">
    <property type="protein sequence ID" value="CAG0916041.1"/>
    <property type="molecule type" value="Genomic_DNA"/>
</dbReference>
<proteinExistence type="inferred from homology"/>
<sequence length="261" mass="28898">MSGIIPVLANDATRGKEVTGESFAWENPSFATVAENPMMRIYADGNQHPREAYTVQYNCCYTIVVEMEELGTQHDEHEVYVSQLKNVKTVSTKSCSSKNLSERMAVKYDTYVAKFNVPCAGSRHSADEVCGSVRPSQENVFIGLCFMVFVFLDENRLEKFDVEASKAIVHDTVESVLSGVTYNGSKVGELTNELVSKTLARFTSLSKPFKYVVTCVIAQANATGLHANAQTYWDSETDGSCSVRWESKTIICLVSVFGMKI</sequence>
<dbReference type="GO" id="GO:0045505">
    <property type="term" value="F:dynein intermediate chain binding"/>
    <property type="evidence" value="ECO:0007669"/>
    <property type="project" value="TreeGrafter"/>
</dbReference>
<evidence type="ECO:0000313" key="2">
    <source>
        <dbReference type="EMBL" id="CAD7275889.1"/>
    </source>
</evidence>
<dbReference type="PANTHER" id="PTHR21255:SF4">
    <property type="entry name" value="DYNEIN LIGHT CHAIN TCTEX-TYPE"/>
    <property type="match status" value="1"/>
</dbReference>
<dbReference type="GO" id="GO:0007018">
    <property type="term" value="P:microtubule-based movement"/>
    <property type="evidence" value="ECO:0007669"/>
    <property type="project" value="TreeGrafter"/>
</dbReference>
<dbReference type="AlphaFoldDB" id="A0A7R9BIB9"/>
<evidence type="ECO:0000256" key="1">
    <source>
        <dbReference type="ARBA" id="ARBA00005361"/>
    </source>
</evidence>
<organism evidence="2">
    <name type="scientific">Notodromas monacha</name>
    <dbReference type="NCBI Taxonomy" id="399045"/>
    <lineage>
        <taxon>Eukaryota</taxon>
        <taxon>Metazoa</taxon>
        <taxon>Ecdysozoa</taxon>
        <taxon>Arthropoda</taxon>
        <taxon>Crustacea</taxon>
        <taxon>Oligostraca</taxon>
        <taxon>Ostracoda</taxon>
        <taxon>Podocopa</taxon>
        <taxon>Podocopida</taxon>
        <taxon>Cypridocopina</taxon>
        <taxon>Cypridoidea</taxon>
        <taxon>Cyprididae</taxon>
        <taxon>Notodromas</taxon>
    </lineage>
</organism>
<reference evidence="2" key="1">
    <citation type="submission" date="2020-11" db="EMBL/GenBank/DDBJ databases">
        <authorList>
            <person name="Tran Van P."/>
        </authorList>
    </citation>
    <scope>NUCLEOTIDE SEQUENCE</scope>
</reference>
<dbReference type="CDD" id="cd21455">
    <property type="entry name" value="DLC-like_DYNLT1_DYNLT3"/>
    <property type="match status" value="1"/>
</dbReference>
<dbReference type="InterPro" id="IPR005334">
    <property type="entry name" value="Tctex-1-like"/>
</dbReference>
<dbReference type="PANTHER" id="PTHR21255">
    <property type="entry name" value="T-COMPLEX-ASSOCIATED-TESTIS-EXPRESSED 1/ DYNEIN LIGHT CHAIN"/>
    <property type="match status" value="1"/>
</dbReference>
<dbReference type="OrthoDB" id="10059120at2759"/>
<dbReference type="GO" id="GO:0005868">
    <property type="term" value="C:cytoplasmic dynein complex"/>
    <property type="evidence" value="ECO:0007669"/>
    <property type="project" value="TreeGrafter"/>
</dbReference>
<dbReference type="EMBL" id="OA882539">
    <property type="protein sequence ID" value="CAD7275889.1"/>
    <property type="molecule type" value="Genomic_DNA"/>
</dbReference>
<dbReference type="InterPro" id="IPR038586">
    <property type="entry name" value="Tctex-1-like_sf"/>
</dbReference>
<gene>
    <name evidence="2" type="ORF">NMOB1V02_LOCUS3675</name>
</gene>
<name>A0A7R9BIB9_9CRUS</name>
<dbReference type="Proteomes" id="UP000678499">
    <property type="component" value="Unassembled WGS sequence"/>
</dbReference>